<feature type="domain" description="DOG1" evidence="1">
    <location>
        <begin position="6"/>
        <end position="238"/>
    </location>
</feature>
<dbReference type="GO" id="GO:0043565">
    <property type="term" value="F:sequence-specific DNA binding"/>
    <property type="evidence" value="ECO:0007669"/>
    <property type="project" value="InterPro"/>
</dbReference>
<dbReference type="EMBL" id="PKPP01001711">
    <property type="protein sequence ID" value="PWA80536.1"/>
    <property type="molecule type" value="Genomic_DNA"/>
</dbReference>
<gene>
    <name evidence="2" type="ORF">CTI12_AA027290</name>
</gene>
<organism evidence="2 3">
    <name type="scientific">Artemisia annua</name>
    <name type="common">Sweet wormwood</name>
    <dbReference type="NCBI Taxonomy" id="35608"/>
    <lineage>
        <taxon>Eukaryota</taxon>
        <taxon>Viridiplantae</taxon>
        <taxon>Streptophyta</taxon>
        <taxon>Embryophyta</taxon>
        <taxon>Tracheophyta</taxon>
        <taxon>Spermatophyta</taxon>
        <taxon>Magnoliopsida</taxon>
        <taxon>eudicotyledons</taxon>
        <taxon>Gunneridae</taxon>
        <taxon>Pentapetalae</taxon>
        <taxon>asterids</taxon>
        <taxon>campanulids</taxon>
        <taxon>Asterales</taxon>
        <taxon>Asteraceae</taxon>
        <taxon>Asteroideae</taxon>
        <taxon>Anthemideae</taxon>
        <taxon>Artemisiinae</taxon>
        <taxon>Artemisia</taxon>
    </lineage>
</organism>
<comment type="caution">
    <text evidence="2">The sequence shown here is derived from an EMBL/GenBank/DDBJ whole genome shotgun (WGS) entry which is preliminary data.</text>
</comment>
<accession>A0A2U1P451</accession>
<dbReference type="PANTHER" id="PTHR46354:SF7">
    <property type="entry name" value="PROTEIN DOG1-LIKE 1"/>
    <property type="match status" value="1"/>
</dbReference>
<reference evidence="2 3" key="1">
    <citation type="journal article" date="2018" name="Mol. Plant">
        <title>The genome of Artemisia annua provides insight into the evolution of Asteraceae family and artemisinin biosynthesis.</title>
        <authorList>
            <person name="Shen Q."/>
            <person name="Zhang L."/>
            <person name="Liao Z."/>
            <person name="Wang S."/>
            <person name="Yan T."/>
            <person name="Shi P."/>
            <person name="Liu M."/>
            <person name="Fu X."/>
            <person name="Pan Q."/>
            <person name="Wang Y."/>
            <person name="Lv Z."/>
            <person name="Lu X."/>
            <person name="Zhang F."/>
            <person name="Jiang W."/>
            <person name="Ma Y."/>
            <person name="Chen M."/>
            <person name="Hao X."/>
            <person name="Li L."/>
            <person name="Tang Y."/>
            <person name="Lv G."/>
            <person name="Zhou Y."/>
            <person name="Sun X."/>
            <person name="Brodelius P.E."/>
            <person name="Rose J.K.C."/>
            <person name="Tang K."/>
        </authorList>
    </citation>
    <scope>NUCLEOTIDE SEQUENCE [LARGE SCALE GENOMIC DNA]</scope>
    <source>
        <strain evidence="3">cv. Huhao1</strain>
        <tissue evidence="2">Leaf</tissue>
    </source>
</reference>
<proteinExistence type="predicted"/>
<name>A0A2U1P451_ARTAN</name>
<dbReference type="STRING" id="35608.A0A2U1P451"/>
<dbReference type="InterPro" id="IPR025422">
    <property type="entry name" value="TGA_domain"/>
</dbReference>
<sequence length="246" mass="27504">MTTNNNNSLRTGFLHWIALQRTNLKELLHVLTAVPNDDNDHLNQLAEKNIQHLTDYHLTRSNDTLSIFSPSWCTSFENSLFWIGGFKPSIYIQLLYSIFESESENLDIKLPKMCNGESSKCGGEYSGKQVQLIKALHANTVSSEEMISSRMANLQECITGEPLIITATNNGSDHEVERALAAHRVVLGGIVVDADELRVTVLKELMRILTPLQGIHLLVASNRLHLSIHEWGKCSDRSTVANILTL</sequence>
<dbReference type="InterPro" id="IPR051886">
    <property type="entry name" value="Seed_Dev/Stress_Resp_Reg"/>
</dbReference>
<evidence type="ECO:0000313" key="3">
    <source>
        <dbReference type="Proteomes" id="UP000245207"/>
    </source>
</evidence>
<evidence type="ECO:0000259" key="1">
    <source>
        <dbReference type="PROSITE" id="PS51806"/>
    </source>
</evidence>
<dbReference type="Pfam" id="PF14144">
    <property type="entry name" value="DOG1"/>
    <property type="match status" value="1"/>
</dbReference>
<dbReference type="AlphaFoldDB" id="A0A2U1P451"/>
<evidence type="ECO:0000313" key="2">
    <source>
        <dbReference type="EMBL" id="PWA80536.1"/>
    </source>
</evidence>
<dbReference type="PANTHER" id="PTHR46354">
    <property type="entry name" value="DOG1 DOMAIN-CONTAINING PROTEIN"/>
    <property type="match status" value="1"/>
</dbReference>
<keyword evidence="3" id="KW-1185">Reference proteome</keyword>
<dbReference type="GO" id="GO:0006351">
    <property type="term" value="P:DNA-templated transcription"/>
    <property type="evidence" value="ECO:0007669"/>
    <property type="project" value="InterPro"/>
</dbReference>
<protein>
    <submittedName>
        <fullName evidence="2">Transcription factor TGA2.3</fullName>
    </submittedName>
</protein>
<dbReference type="Proteomes" id="UP000245207">
    <property type="component" value="Unassembled WGS sequence"/>
</dbReference>
<dbReference type="OrthoDB" id="10433389at2759"/>
<dbReference type="PROSITE" id="PS51806">
    <property type="entry name" value="DOG1"/>
    <property type="match status" value="1"/>
</dbReference>